<dbReference type="InterPro" id="IPR011344">
    <property type="entry name" value="ssDNA-bd"/>
</dbReference>
<proteinExistence type="inferred from homology"/>
<dbReference type="Pfam" id="PF00436">
    <property type="entry name" value="SSB"/>
    <property type="match status" value="1"/>
</dbReference>
<dbReference type="GO" id="GO:0006281">
    <property type="term" value="P:DNA repair"/>
    <property type="evidence" value="ECO:0007669"/>
    <property type="project" value="UniProtKB-UniRule"/>
</dbReference>
<comment type="caution">
    <text evidence="2">Lacks conserved residue(s) required for the propagation of feature annotation.</text>
</comment>
<dbReference type="Proteomes" id="UP000468668">
    <property type="component" value="Unassembled WGS sequence"/>
</dbReference>
<comment type="caution">
    <text evidence="5">The sequence shown here is derived from an EMBL/GenBank/DDBJ whole genome shotgun (WGS) entry which is preliminary data.</text>
</comment>
<feature type="region of interest" description="Disordered" evidence="4">
    <location>
        <begin position="110"/>
        <end position="156"/>
    </location>
</feature>
<accession>A0A6N6NMG3</accession>
<feature type="short sequence motif" description="Important for interaction with partner proteins" evidence="2">
    <location>
        <begin position="151"/>
        <end position="156"/>
    </location>
</feature>
<dbReference type="GO" id="GO:0006310">
    <property type="term" value="P:DNA recombination"/>
    <property type="evidence" value="ECO:0007669"/>
    <property type="project" value="UniProtKB-UniRule"/>
</dbReference>
<dbReference type="PROSITE" id="PS50935">
    <property type="entry name" value="SSB"/>
    <property type="match status" value="1"/>
</dbReference>
<keyword evidence="2" id="KW-0234">DNA repair</keyword>
<evidence type="ECO:0000256" key="2">
    <source>
        <dbReference type="HAMAP-Rule" id="MF_00984"/>
    </source>
</evidence>
<dbReference type="RefSeq" id="WP_158049123.1">
    <property type="nucleotide sequence ID" value="NZ_DBEZSQ010000023.1"/>
</dbReference>
<dbReference type="GO" id="GO:0006260">
    <property type="term" value="P:DNA replication"/>
    <property type="evidence" value="ECO:0007669"/>
    <property type="project" value="UniProtKB-UniRule"/>
</dbReference>
<keyword evidence="1 2" id="KW-0238">DNA-binding</keyword>
<gene>
    <name evidence="5" type="primary">ssb</name>
    <name evidence="5" type="ORF">F8C90_03770</name>
</gene>
<keyword evidence="2" id="KW-0227">DNA damage</keyword>
<dbReference type="InterPro" id="IPR012340">
    <property type="entry name" value="NA-bd_OB-fold"/>
</dbReference>
<dbReference type="GO" id="GO:0003697">
    <property type="term" value="F:single-stranded DNA binding"/>
    <property type="evidence" value="ECO:0007669"/>
    <property type="project" value="UniProtKB-UniRule"/>
</dbReference>
<organism evidence="5 6">
    <name type="scientific">Ellagibacter isourolithinifaciens</name>
    <dbReference type="NCBI Taxonomy" id="2137581"/>
    <lineage>
        <taxon>Bacteria</taxon>
        <taxon>Bacillati</taxon>
        <taxon>Actinomycetota</taxon>
        <taxon>Coriobacteriia</taxon>
        <taxon>Eggerthellales</taxon>
        <taxon>Eggerthellaceae</taxon>
        <taxon>Ellagibacter</taxon>
    </lineage>
</organism>
<protein>
    <recommendedName>
        <fullName evidence="2 3">Single-stranded DNA-binding protein</fullName>
        <shortName evidence="2">SSB</shortName>
    </recommendedName>
</protein>
<name>A0A6N6NMG3_9ACTN</name>
<comment type="subunit">
    <text evidence="2">Homotetramer.</text>
</comment>
<comment type="function">
    <text evidence="2">Plays an important role in DNA replication, recombination and repair. Binds to ssDNA and to an array of partner proteins to recruit them to their sites of action during DNA metabolism.</text>
</comment>
<dbReference type="HAMAP" id="MF_00984">
    <property type="entry name" value="SSB"/>
    <property type="match status" value="1"/>
</dbReference>
<keyword evidence="2" id="KW-0235">DNA replication</keyword>
<dbReference type="PANTHER" id="PTHR10302:SF27">
    <property type="entry name" value="SINGLE-STRANDED DNA-BINDING PROTEIN"/>
    <property type="match status" value="1"/>
</dbReference>
<dbReference type="EMBL" id="WAJR01000006">
    <property type="protein sequence ID" value="KAB1641288.1"/>
    <property type="molecule type" value="Genomic_DNA"/>
</dbReference>
<dbReference type="NCBIfam" id="TIGR00621">
    <property type="entry name" value="ssb"/>
    <property type="match status" value="1"/>
</dbReference>
<dbReference type="PIRSF" id="PIRSF002070">
    <property type="entry name" value="SSB"/>
    <property type="match status" value="1"/>
</dbReference>
<keyword evidence="2" id="KW-0233">DNA recombination</keyword>
<dbReference type="OrthoDB" id="9809878at2"/>
<evidence type="ECO:0000256" key="3">
    <source>
        <dbReference type="PIRNR" id="PIRNR002070"/>
    </source>
</evidence>
<dbReference type="AlphaFoldDB" id="A0A6N6NMG3"/>
<dbReference type="Gene3D" id="2.40.50.140">
    <property type="entry name" value="Nucleic acid-binding proteins"/>
    <property type="match status" value="1"/>
</dbReference>
<evidence type="ECO:0000256" key="1">
    <source>
        <dbReference type="ARBA" id="ARBA00023125"/>
    </source>
</evidence>
<evidence type="ECO:0000313" key="5">
    <source>
        <dbReference type="EMBL" id="KAB1641288.1"/>
    </source>
</evidence>
<dbReference type="PANTHER" id="PTHR10302">
    <property type="entry name" value="SINGLE-STRANDED DNA-BINDING PROTEIN"/>
    <property type="match status" value="1"/>
</dbReference>
<dbReference type="SUPFAM" id="SSF50249">
    <property type="entry name" value="Nucleic acid-binding proteins"/>
    <property type="match status" value="1"/>
</dbReference>
<feature type="compositionally biased region" description="Low complexity" evidence="4">
    <location>
        <begin position="113"/>
        <end position="137"/>
    </location>
</feature>
<reference evidence="5 6" key="1">
    <citation type="submission" date="2019-09" db="EMBL/GenBank/DDBJ databases">
        <title>Whole genome shotgun sequencing (WGS) of Ellagibacter isourolithinifaciens DSM 104140(T) and Adlercreutzia muris DSM 29508(T).</title>
        <authorList>
            <person name="Stoll D.A."/>
            <person name="Danylec N."/>
            <person name="Huch M."/>
        </authorList>
    </citation>
    <scope>NUCLEOTIDE SEQUENCE [LARGE SCALE GENOMIC DNA]</scope>
    <source>
        <strain evidence="5 6">DSM 104140</strain>
    </source>
</reference>
<dbReference type="GO" id="GO:0009295">
    <property type="term" value="C:nucleoid"/>
    <property type="evidence" value="ECO:0007669"/>
    <property type="project" value="TreeGrafter"/>
</dbReference>
<evidence type="ECO:0000256" key="4">
    <source>
        <dbReference type="SAM" id="MobiDB-lite"/>
    </source>
</evidence>
<dbReference type="CDD" id="cd04496">
    <property type="entry name" value="SSB_OBF"/>
    <property type="match status" value="1"/>
</dbReference>
<dbReference type="InterPro" id="IPR000424">
    <property type="entry name" value="Primosome_PriB/ssb"/>
</dbReference>
<keyword evidence="6" id="KW-1185">Reference proteome</keyword>
<sequence length="156" mass="17324">MSINRVIISGNLTRDPELRSTAGGTSVLGFGVAVNDRRKNQQTGEWEDYPNFIDCTMFGARADALNKYLSKGTKVAIEGKLRWSQWERDGQKRSKIEVIVDELEFMSSRNSDAQYSSGQSYGQQGGYQPAPQASYQPQPAPTIDASSSVYDEDIPF</sequence>
<dbReference type="GeneID" id="98657521"/>
<evidence type="ECO:0000313" key="6">
    <source>
        <dbReference type="Proteomes" id="UP000468668"/>
    </source>
</evidence>